<reference evidence="3 4" key="1">
    <citation type="submission" date="2015-07" db="EMBL/GenBank/DDBJ databases">
        <title>The draft genome sequence of Leadbetterella sp. JN14-9.</title>
        <authorList>
            <person name="Liu Y."/>
            <person name="Du J."/>
            <person name="Shao Z."/>
        </authorList>
    </citation>
    <scope>NUCLEOTIDE SEQUENCE [LARGE SCALE GENOMIC DNA]</scope>
    <source>
        <strain evidence="3 4">JN14-9</strain>
    </source>
</reference>
<dbReference type="RefSeq" id="WP_055145661.1">
    <property type="nucleotide sequence ID" value="NZ_JXSZ01000006.1"/>
</dbReference>
<dbReference type="EMBL" id="LGTQ01000006">
    <property type="protein sequence ID" value="KPM48329.1"/>
    <property type="molecule type" value="Genomic_DNA"/>
</dbReference>
<name>A0A0P7BCK9_9BACT</name>
<dbReference type="SUPFAM" id="SSF51658">
    <property type="entry name" value="Xylose isomerase-like"/>
    <property type="match status" value="1"/>
</dbReference>
<feature type="signal peptide" evidence="1">
    <location>
        <begin position="1"/>
        <end position="23"/>
    </location>
</feature>
<dbReference type="Pfam" id="PF01261">
    <property type="entry name" value="AP_endonuc_2"/>
    <property type="match status" value="1"/>
</dbReference>
<protein>
    <submittedName>
        <fullName evidence="3">Sugar phosphate isomerase</fullName>
    </submittedName>
</protein>
<evidence type="ECO:0000313" key="3">
    <source>
        <dbReference type="EMBL" id="KPM48329.1"/>
    </source>
</evidence>
<evidence type="ECO:0000256" key="1">
    <source>
        <dbReference type="SAM" id="SignalP"/>
    </source>
</evidence>
<dbReference type="OrthoDB" id="9798407at2"/>
<dbReference type="InterPro" id="IPR013022">
    <property type="entry name" value="Xyl_isomerase-like_TIM-brl"/>
</dbReference>
<keyword evidence="4" id="KW-1185">Reference proteome</keyword>
<dbReference type="PROSITE" id="PS51257">
    <property type="entry name" value="PROKAR_LIPOPROTEIN"/>
    <property type="match status" value="1"/>
</dbReference>
<keyword evidence="1" id="KW-0732">Signal</keyword>
<dbReference type="STRING" id="1605367.AFM12_06670"/>
<sequence>MEKITLSLLALTAFLTFSCSSSSEENAEEKDPLFTAPLGVQAYTFRHQFADSTWTTEAILDTIAALGFTEYETGAPRGISPEDYKQMCADRGLQIVSTGGSFEQFENDPQAVADNAKALGANFVMCAWVPHKDGFDFEEAKKAVEVFNAAGKVLAENGLTFCYHPHGYEFGPNPEGEGNLLDYIIQNTDPEYVSFELDVLWALHGGGGTAPEDLLKKYGKRFKLMHVKDLKKGIVGDGTGGTPAENDVPVGEGQGNWPEILKLSKEIGIAHYFIEDESDHEFENIPKSLEYLKSL</sequence>
<dbReference type="AlphaFoldDB" id="A0A0P7BCK9"/>
<organism evidence="3 4">
    <name type="scientific">Jiulongibacter sediminis</name>
    <dbReference type="NCBI Taxonomy" id="1605367"/>
    <lineage>
        <taxon>Bacteria</taxon>
        <taxon>Pseudomonadati</taxon>
        <taxon>Bacteroidota</taxon>
        <taxon>Cytophagia</taxon>
        <taxon>Cytophagales</taxon>
        <taxon>Leadbetterellaceae</taxon>
        <taxon>Jiulongibacter</taxon>
    </lineage>
</organism>
<dbReference type="Gene3D" id="3.20.20.150">
    <property type="entry name" value="Divalent-metal-dependent TIM barrel enzymes"/>
    <property type="match status" value="1"/>
</dbReference>
<dbReference type="GO" id="GO:0016853">
    <property type="term" value="F:isomerase activity"/>
    <property type="evidence" value="ECO:0007669"/>
    <property type="project" value="UniProtKB-KW"/>
</dbReference>
<feature type="domain" description="Xylose isomerase-like TIM barrel" evidence="2">
    <location>
        <begin position="61"/>
        <end position="294"/>
    </location>
</feature>
<feature type="chain" id="PRO_5006135657" evidence="1">
    <location>
        <begin position="24"/>
        <end position="295"/>
    </location>
</feature>
<evidence type="ECO:0000313" key="4">
    <source>
        <dbReference type="Proteomes" id="UP000050454"/>
    </source>
</evidence>
<dbReference type="InterPro" id="IPR050312">
    <property type="entry name" value="IolE/XylAMocC-like"/>
</dbReference>
<dbReference type="Proteomes" id="UP000050454">
    <property type="component" value="Unassembled WGS sequence"/>
</dbReference>
<comment type="caution">
    <text evidence="3">The sequence shown here is derived from an EMBL/GenBank/DDBJ whole genome shotgun (WGS) entry which is preliminary data.</text>
</comment>
<accession>A0A0P7BCK9</accession>
<dbReference type="PANTHER" id="PTHR12110">
    <property type="entry name" value="HYDROXYPYRUVATE ISOMERASE"/>
    <property type="match status" value="1"/>
</dbReference>
<dbReference type="PANTHER" id="PTHR12110:SF41">
    <property type="entry name" value="INOSOSE DEHYDRATASE"/>
    <property type="match status" value="1"/>
</dbReference>
<proteinExistence type="predicted"/>
<dbReference type="InterPro" id="IPR036237">
    <property type="entry name" value="Xyl_isomerase-like_sf"/>
</dbReference>
<keyword evidence="3" id="KW-0413">Isomerase</keyword>
<evidence type="ECO:0000259" key="2">
    <source>
        <dbReference type="Pfam" id="PF01261"/>
    </source>
</evidence>
<gene>
    <name evidence="3" type="ORF">AFM12_06670</name>
</gene>